<evidence type="ECO:0000256" key="2">
    <source>
        <dbReference type="SAM" id="SignalP"/>
    </source>
</evidence>
<feature type="signal peptide" evidence="2">
    <location>
        <begin position="1"/>
        <end position="27"/>
    </location>
</feature>
<proteinExistence type="predicted"/>
<dbReference type="Proteomes" id="UP000177177">
    <property type="component" value="Unassembled WGS sequence"/>
</dbReference>
<protein>
    <submittedName>
        <fullName evidence="3">Uncharacterized protein</fullName>
    </submittedName>
</protein>
<sequence>MKSFVKALVVLLTALSFLLSPVPFAQAEEFFSREEKGLQKREEMEAQRKKTRDERDAKRKADREVRDQKREDRRELIKEQGKAFQEKSVPVWKDQVQYGEERGAIASVCRKFVDFERRAEALDTLKKEKIQWHRIEASVRADDAYSKFRKDGVALAGELVEVVDIAHRAYRCSGIDFTDGVEILEKAIDVLERVKAKPDSIGKTPAEFRALVLEQFKEQVRNARASGNGSPALKRVYQRAHGWSFSPDDIGMTAEEARQAAAR</sequence>
<organism evidence="3 4">
    <name type="scientific">Candidatus Sungbacteria bacterium RIFCSPHIGHO2_02_FULL_53_17</name>
    <dbReference type="NCBI Taxonomy" id="1802275"/>
    <lineage>
        <taxon>Bacteria</taxon>
        <taxon>Candidatus Sungiibacteriota</taxon>
    </lineage>
</organism>
<feature type="chain" id="PRO_5009583467" evidence="2">
    <location>
        <begin position="28"/>
        <end position="263"/>
    </location>
</feature>
<name>A0A1G2KUS9_9BACT</name>
<feature type="region of interest" description="Disordered" evidence="1">
    <location>
        <begin position="33"/>
        <end position="73"/>
    </location>
</feature>
<reference evidence="3 4" key="1">
    <citation type="journal article" date="2016" name="Nat. Commun.">
        <title>Thousands of microbial genomes shed light on interconnected biogeochemical processes in an aquifer system.</title>
        <authorList>
            <person name="Anantharaman K."/>
            <person name="Brown C.T."/>
            <person name="Hug L.A."/>
            <person name="Sharon I."/>
            <person name="Castelle C.J."/>
            <person name="Probst A.J."/>
            <person name="Thomas B.C."/>
            <person name="Singh A."/>
            <person name="Wilkins M.J."/>
            <person name="Karaoz U."/>
            <person name="Brodie E.L."/>
            <person name="Williams K.H."/>
            <person name="Hubbard S.S."/>
            <person name="Banfield J.F."/>
        </authorList>
    </citation>
    <scope>NUCLEOTIDE SEQUENCE [LARGE SCALE GENOMIC DNA]</scope>
</reference>
<evidence type="ECO:0000313" key="4">
    <source>
        <dbReference type="Proteomes" id="UP000177177"/>
    </source>
</evidence>
<accession>A0A1G2KUS9</accession>
<evidence type="ECO:0000313" key="3">
    <source>
        <dbReference type="EMBL" id="OHA03198.1"/>
    </source>
</evidence>
<keyword evidence="2" id="KW-0732">Signal</keyword>
<dbReference type="EMBL" id="MHQN01000022">
    <property type="protein sequence ID" value="OHA03198.1"/>
    <property type="molecule type" value="Genomic_DNA"/>
</dbReference>
<dbReference type="AlphaFoldDB" id="A0A1G2KUS9"/>
<evidence type="ECO:0000256" key="1">
    <source>
        <dbReference type="SAM" id="MobiDB-lite"/>
    </source>
</evidence>
<comment type="caution">
    <text evidence="3">The sequence shown here is derived from an EMBL/GenBank/DDBJ whole genome shotgun (WGS) entry which is preliminary data.</text>
</comment>
<gene>
    <name evidence="3" type="ORF">A3C92_01640</name>
</gene>